<dbReference type="Pfam" id="PF08495">
    <property type="entry name" value="FIST"/>
    <property type="match status" value="1"/>
</dbReference>
<evidence type="ECO:0000313" key="3">
    <source>
        <dbReference type="EMBL" id="AGY92131.1"/>
    </source>
</evidence>
<dbReference type="PANTHER" id="PTHR40252">
    <property type="entry name" value="BLR0328 PROTEIN"/>
    <property type="match status" value="1"/>
</dbReference>
<sequence length="373" mass="39803">MRLAFDSTGTADGLTEAVHRLTGNPEIEAAIVLAADGNVWSTDAANAAIRQSPLPLVGGVFPQIAYDSESLERGTLLIGLEHTPDVGVVEALSNPDTAFETAIGEFADQWPEDNADRTYFVVVDGLAARISDLIEGLFFRLGLEHNFIGGGAGSLSLERRPCIITPAGLHQDAALVARLALPSSIGVSHGWTPISDTFTVTESAGNTVKSIDWERAADLYAREVYAHSAQIVTEDDFFSIAKSYPLGIARYGAEVVVRDPLMMNAEGKLVCVGEVPAGCRIRLLNGDTNTLIQAAGNARDQVMPQGSTRSGAHSLLFDCISRVLFLDDDLHRELSAVGGDRPVCGAFTLGEVANSGREYLDFLNKSIVFAVLE</sequence>
<dbReference type="PATRIC" id="fig|1335757.3.peg.1133"/>
<evidence type="ECO:0000259" key="1">
    <source>
        <dbReference type="SMART" id="SM00897"/>
    </source>
</evidence>
<dbReference type="OrthoDB" id="378730at2"/>
<proteinExistence type="predicted"/>
<dbReference type="SMART" id="SM00897">
    <property type="entry name" value="FIST"/>
    <property type="match status" value="1"/>
</dbReference>
<feature type="domain" description="FIST C-domain" evidence="2">
    <location>
        <begin position="221"/>
        <end position="355"/>
    </location>
</feature>
<dbReference type="InterPro" id="IPR019494">
    <property type="entry name" value="FIST_C"/>
</dbReference>
<evidence type="ECO:0008006" key="5">
    <source>
        <dbReference type="Google" id="ProtNLM"/>
    </source>
</evidence>
<accession>U5T4E0</accession>
<feature type="domain" description="FIST" evidence="1">
    <location>
        <begin position="28"/>
        <end position="215"/>
    </location>
</feature>
<organism evidence="3 4">
    <name type="scientific">Spiribacter curvatus</name>
    <dbReference type="NCBI Taxonomy" id="1335757"/>
    <lineage>
        <taxon>Bacteria</taxon>
        <taxon>Pseudomonadati</taxon>
        <taxon>Pseudomonadota</taxon>
        <taxon>Gammaproteobacteria</taxon>
        <taxon>Chromatiales</taxon>
        <taxon>Ectothiorhodospiraceae</taxon>
        <taxon>Spiribacter</taxon>
    </lineage>
</organism>
<dbReference type="EMBL" id="CP005990">
    <property type="protein sequence ID" value="AGY92131.1"/>
    <property type="molecule type" value="Genomic_DNA"/>
</dbReference>
<dbReference type="Proteomes" id="UP000017640">
    <property type="component" value="Chromosome"/>
</dbReference>
<dbReference type="HOGENOM" id="CLU_052774_0_0_6"/>
<dbReference type="eggNOG" id="COG3287">
    <property type="taxonomic scope" value="Bacteria"/>
</dbReference>
<dbReference type="PANTHER" id="PTHR40252:SF2">
    <property type="entry name" value="BLR0328 PROTEIN"/>
    <property type="match status" value="1"/>
</dbReference>
<dbReference type="AlphaFoldDB" id="U5T4E0"/>
<name>U5T4E0_9GAMM</name>
<gene>
    <name evidence="3" type="ORF">SPICUR_05790</name>
</gene>
<reference evidence="3 4" key="1">
    <citation type="journal article" date="2013" name="BMC Genomics">
        <title>Genomes of "Spiribacter", a streamlined, successful halophilic bacterium.</title>
        <authorList>
            <person name="Lopez-Perez M."/>
            <person name="Ghai R."/>
            <person name="Leon M.J."/>
            <person name="Rodriguez-Olmos A."/>
            <person name="Copa-Patino J.L."/>
            <person name="Soliveri J."/>
            <person name="Sanchez-Porro C."/>
            <person name="Ventosa A."/>
            <person name="Rodriguez-Valera F."/>
        </authorList>
    </citation>
    <scope>NUCLEOTIDE SEQUENCE [LARGE SCALE GENOMIC DNA]</scope>
    <source>
        <strain evidence="3 4">UAH-SP71</strain>
    </source>
</reference>
<dbReference type="InterPro" id="IPR013702">
    <property type="entry name" value="FIST_domain_N"/>
</dbReference>
<protein>
    <recommendedName>
        <fullName evidence="5">Histidine kinase</fullName>
    </recommendedName>
</protein>
<evidence type="ECO:0000313" key="4">
    <source>
        <dbReference type="Proteomes" id="UP000017640"/>
    </source>
</evidence>
<dbReference type="Pfam" id="PF10442">
    <property type="entry name" value="FIST_C"/>
    <property type="match status" value="1"/>
</dbReference>
<keyword evidence="4" id="KW-1185">Reference proteome</keyword>
<dbReference type="RefSeq" id="WP_023366984.1">
    <property type="nucleotide sequence ID" value="NC_022664.1"/>
</dbReference>
<evidence type="ECO:0000259" key="2">
    <source>
        <dbReference type="SMART" id="SM01204"/>
    </source>
</evidence>
<dbReference type="STRING" id="1335757.SPICUR_05790"/>
<dbReference type="SMART" id="SM01204">
    <property type="entry name" value="FIST_C"/>
    <property type="match status" value="1"/>
</dbReference>
<dbReference type="KEGG" id="spiu:SPICUR_05790"/>